<evidence type="ECO:0000259" key="8">
    <source>
        <dbReference type="Pfam" id="PF00999"/>
    </source>
</evidence>
<feature type="transmembrane region" description="Helical" evidence="7">
    <location>
        <begin position="383"/>
        <end position="405"/>
    </location>
</feature>
<feature type="transmembrane region" description="Helical" evidence="7">
    <location>
        <begin position="172"/>
        <end position="196"/>
    </location>
</feature>
<feature type="transmembrane region" description="Helical" evidence="7">
    <location>
        <begin position="36"/>
        <end position="58"/>
    </location>
</feature>
<dbReference type="AlphaFoldDB" id="A0A7M2WXF6"/>
<name>A0A7M2WXF6_9BACT</name>
<dbReference type="PANTHER" id="PTHR32468">
    <property type="entry name" value="CATION/H + ANTIPORTER"/>
    <property type="match status" value="1"/>
</dbReference>
<feature type="transmembrane region" description="Helical" evidence="7">
    <location>
        <begin position="291"/>
        <end position="310"/>
    </location>
</feature>
<keyword evidence="2" id="KW-0813">Transport</keyword>
<feature type="transmembrane region" description="Helical" evidence="7">
    <location>
        <begin position="202"/>
        <end position="225"/>
    </location>
</feature>
<keyword evidence="5" id="KW-0406">Ion transport</keyword>
<sequence length="435" mass="46094">MTNLQLAIQFFLQIALILSFCRVVGIVAARFGQPQVVAEMIAGVLLGPSLLGLFFPGASKVLFPPDSMKVLFPVSQLGLALYMFVVGMEFRVDIVRKRMGSAIAVSLAGMAAPFVLGGLLGWYFHAHTELFPAKTSLAEAVLFLGASMCITAFPMLARIIHFKGLSGTTMGTVALGAGAIDDAAAWCLLAIVLASFDGNMSHAVLNIAGGVGYVAVTLMVIRPLLARWLRDVREAEQFTDSQFVVCLSLLALGAWITDAIGLHAVFGAFVMGAAMPRGVVSQGLITRIQPLTVALLLPMFFTFSGLNTQIGLLKTVYLWEIAIVVLLAAVVGKGVACWLAARATGLPNREALGIGTLMNARGLMELIIINIGLQRGIISPELFAVLVIMAIVTTLMASPIFELLVGRHSKKIADAERELDLSASQPATASPKADG</sequence>
<dbReference type="PANTHER" id="PTHR32468:SF0">
    <property type="entry name" value="K(+)_H(+) ANTIPORTER 1"/>
    <property type="match status" value="1"/>
</dbReference>
<gene>
    <name evidence="9" type="ORF">IPV69_23735</name>
</gene>
<feature type="transmembrane region" description="Helical" evidence="7">
    <location>
        <begin position="316"/>
        <end position="339"/>
    </location>
</feature>
<feature type="domain" description="Cation/H+ exchanger transmembrane" evidence="8">
    <location>
        <begin position="18"/>
        <end position="401"/>
    </location>
</feature>
<dbReference type="GO" id="GO:0015297">
    <property type="term" value="F:antiporter activity"/>
    <property type="evidence" value="ECO:0007669"/>
    <property type="project" value="InterPro"/>
</dbReference>
<dbReference type="Gene3D" id="1.20.1530.20">
    <property type="match status" value="1"/>
</dbReference>
<feature type="transmembrane region" description="Helical" evidence="7">
    <location>
        <begin position="351"/>
        <end position="371"/>
    </location>
</feature>
<evidence type="ECO:0000256" key="4">
    <source>
        <dbReference type="ARBA" id="ARBA00022989"/>
    </source>
</evidence>
<feature type="transmembrane region" description="Helical" evidence="7">
    <location>
        <begin position="70"/>
        <end position="90"/>
    </location>
</feature>
<evidence type="ECO:0000256" key="6">
    <source>
        <dbReference type="ARBA" id="ARBA00023136"/>
    </source>
</evidence>
<evidence type="ECO:0000256" key="7">
    <source>
        <dbReference type="SAM" id="Phobius"/>
    </source>
</evidence>
<evidence type="ECO:0000256" key="1">
    <source>
        <dbReference type="ARBA" id="ARBA00004141"/>
    </source>
</evidence>
<feature type="transmembrane region" description="Helical" evidence="7">
    <location>
        <begin position="102"/>
        <end position="125"/>
    </location>
</feature>
<dbReference type="InterPro" id="IPR038770">
    <property type="entry name" value="Na+/solute_symporter_sf"/>
</dbReference>
<keyword evidence="10" id="KW-1185">Reference proteome</keyword>
<proteinExistence type="predicted"/>
<dbReference type="GO" id="GO:1902600">
    <property type="term" value="P:proton transmembrane transport"/>
    <property type="evidence" value="ECO:0007669"/>
    <property type="project" value="InterPro"/>
</dbReference>
<comment type="subcellular location">
    <subcellularLocation>
        <location evidence="1">Membrane</location>
        <topology evidence="1">Multi-pass membrane protein</topology>
    </subcellularLocation>
</comment>
<feature type="transmembrane region" description="Helical" evidence="7">
    <location>
        <begin position="137"/>
        <end position="160"/>
    </location>
</feature>
<dbReference type="KEGG" id="hbs:IPV69_23735"/>
<dbReference type="InterPro" id="IPR006153">
    <property type="entry name" value="Cation/H_exchanger_TM"/>
</dbReference>
<evidence type="ECO:0000313" key="10">
    <source>
        <dbReference type="Proteomes" id="UP000593765"/>
    </source>
</evidence>
<keyword evidence="3 7" id="KW-0812">Transmembrane</keyword>
<dbReference type="Proteomes" id="UP000593765">
    <property type="component" value="Chromosome"/>
</dbReference>
<keyword evidence="4 7" id="KW-1133">Transmembrane helix</keyword>
<evidence type="ECO:0000256" key="3">
    <source>
        <dbReference type="ARBA" id="ARBA00022692"/>
    </source>
</evidence>
<feature type="transmembrane region" description="Helical" evidence="7">
    <location>
        <begin position="6"/>
        <end position="29"/>
    </location>
</feature>
<dbReference type="EMBL" id="CP063458">
    <property type="protein sequence ID" value="QOV89190.1"/>
    <property type="molecule type" value="Genomic_DNA"/>
</dbReference>
<organism evidence="9 10">
    <name type="scientific">Humisphaera borealis</name>
    <dbReference type="NCBI Taxonomy" id="2807512"/>
    <lineage>
        <taxon>Bacteria</taxon>
        <taxon>Pseudomonadati</taxon>
        <taxon>Planctomycetota</taxon>
        <taxon>Phycisphaerae</taxon>
        <taxon>Tepidisphaerales</taxon>
        <taxon>Tepidisphaeraceae</taxon>
        <taxon>Humisphaera</taxon>
    </lineage>
</organism>
<protein>
    <submittedName>
        <fullName evidence="9">Cation:proton antiporter</fullName>
    </submittedName>
</protein>
<accession>A0A7M2WXF6</accession>
<dbReference type="RefSeq" id="WP_206292214.1">
    <property type="nucleotide sequence ID" value="NZ_CP063458.1"/>
</dbReference>
<evidence type="ECO:0000313" key="9">
    <source>
        <dbReference type="EMBL" id="QOV89190.1"/>
    </source>
</evidence>
<evidence type="ECO:0000256" key="5">
    <source>
        <dbReference type="ARBA" id="ARBA00023065"/>
    </source>
</evidence>
<dbReference type="InterPro" id="IPR050794">
    <property type="entry name" value="CPA2_transporter"/>
</dbReference>
<dbReference type="Pfam" id="PF00999">
    <property type="entry name" value="Na_H_Exchanger"/>
    <property type="match status" value="1"/>
</dbReference>
<reference evidence="9 10" key="1">
    <citation type="submission" date="2020-10" db="EMBL/GenBank/DDBJ databases">
        <title>Wide distribution of Phycisphaera-like planctomycetes from WD2101 soil group in peatlands and genome analysis of the first cultivated representative.</title>
        <authorList>
            <person name="Dedysh S.N."/>
            <person name="Beletsky A.V."/>
            <person name="Ivanova A."/>
            <person name="Kulichevskaya I.S."/>
            <person name="Suzina N.E."/>
            <person name="Philippov D.A."/>
            <person name="Rakitin A.L."/>
            <person name="Mardanov A.V."/>
            <person name="Ravin N.V."/>
        </authorList>
    </citation>
    <scope>NUCLEOTIDE SEQUENCE [LARGE SCALE GENOMIC DNA]</scope>
    <source>
        <strain evidence="9 10">M1803</strain>
    </source>
</reference>
<keyword evidence="6 7" id="KW-0472">Membrane</keyword>
<evidence type="ECO:0000256" key="2">
    <source>
        <dbReference type="ARBA" id="ARBA00022448"/>
    </source>
</evidence>
<dbReference type="GO" id="GO:0016020">
    <property type="term" value="C:membrane"/>
    <property type="evidence" value="ECO:0007669"/>
    <property type="project" value="UniProtKB-SubCell"/>
</dbReference>